<dbReference type="Pfam" id="PF13204">
    <property type="entry name" value="Apiosidase"/>
    <property type="match status" value="1"/>
</dbReference>
<dbReference type="InterPro" id="IPR024749">
    <property type="entry name" value="Collagen-bd_put"/>
</dbReference>
<evidence type="ECO:0000313" key="3">
    <source>
        <dbReference type="EMBL" id="MCY1721968.1"/>
    </source>
</evidence>
<proteinExistence type="predicted"/>
<dbReference type="InterPro" id="IPR025277">
    <property type="entry name" value="Apiosidase-like_cat_dom"/>
</dbReference>
<keyword evidence="4" id="KW-1185">Reference proteome</keyword>
<sequence length="465" mass="53200">MKIRIVLLVLVVLFGCAQPVKKEVEQQKLPLLKISENKRFLLDEDGNPFFWLGDTGWLLFSKLDREEVIKYLDNRVEKGFNVIQVMVVHSLNVSNIYGDSALVQGDVSQPAVTEGTNFEDTVAYDFWDHADFIIDEAEKRGLYMALVPVWGTNVKAGGVSREQADKYSTFLAKRYAGKSNIIWLNGGDTMGSDSTATWNIIGENIHRYATNHLETFHPFGRKQSSLWFHDAEWLDFNMFQSGHRRYDQDDTENAYGQDNYKYVQDDYRMIPPKPTIDGEPSYEGIPQGLHDPAEPFWNDNDIRRYAYWSVFAGAFGFTYGNSAVMQMHKPEDKNAAYGAREYWTEAIDMPGATQMHFLKDLILSKCYFDRVPDQSLIAEGQGDKYDYQIATRGNDYAMVYTYNGREMKIAMGKIAEEKVTASWFNPRNGEITIIGEYENNGTQNFDPPGEIEDGNDWVLVLDSVK</sequence>
<dbReference type="EMBL" id="JAPOHD010000030">
    <property type="protein sequence ID" value="MCY1721968.1"/>
    <property type="molecule type" value="Genomic_DNA"/>
</dbReference>
<dbReference type="PANTHER" id="PTHR37836">
    <property type="entry name" value="LMO1036 PROTEIN"/>
    <property type="match status" value="1"/>
</dbReference>
<dbReference type="RefSeq" id="WP_343334298.1">
    <property type="nucleotide sequence ID" value="NZ_JAPOHD010000030.1"/>
</dbReference>
<gene>
    <name evidence="3" type="ORF">OU798_16560</name>
</gene>
<dbReference type="Pfam" id="PF12904">
    <property type="entry name" value="Collagen_bind_2"/>
    <property type="match status" value="1"/>
</dbReference>
<dbReference type="PROSITE" id="PS51257">
    <property type="entry name" value="PROKAR_LIPOPROTEIN"/>
    <property type="match status" value="1"/>
</dbReference>
<dbReference type="InterPro" id="IPR017853">
    <property type="entry name" value="GH"/>
</dbReference>
<accession>A0A9X3F7J1</accession>
<dbReference type="GO" id="GO:0016787">
    <property type="term" value="F:hydrolase activity"/>
    <property type="evidence" value="ECO:0007669"/>
    <property type="project" value="UniProtKB-KW"/>
</dbReference>
<comment type="caution">
    <text evidence="3">The sequence shown here is derived from an EMBL/GenBank/DDBJ whole genome shotgun (WGS) entry which is preliminary data.</text>
</comment>
<reference evidence="3" key="1">
    <citation type="submission" date="2022-11" db="EMBL/GenBank/DDBJ databases">
        <title>Marilongibacter aestuarii gen. nov., sp. nov., isolated from tidal flat sediment.</title>
        <authorList>
            <person name="Jiayan W."/>
        </authorList>
    </citation>
    <scope>NUCLEOTIDE SEQUENCE</scope>
    <source>
        <strain evidence="3">Z1-6</strain>
    </source>
</reference>
<organism evidence="3 4">
    <name type="scientific">Draconibacterium aestuarii</name>
    <dbReference type="NCBI Taxonomy" id="2998507"/>
    <lineage>
        <taxon>Bacteria</taxon>
        <taxon>Pseudomonadati</taxon>
        <taxon>Bacteroidota</taxon>
        <taxon>Bacteroidia</taxon>
        <taxon>Marinilabiliales</taxon>
        <taxon>Prolixibacteraceae</taxon>
        <taxon>Draconibacterium</taxon>
    </lineage>
</organism>
<dbReference type="Proteomes" id="UP001145087">
    <property type="component" value="Unassembled WGS sequence"/>
</dbReference>
<dbReference type="AlphaFoldDB" id="A0A9X3F7J1"/>
<dbReference type="PANTHER" id="PTHR37836:SF3">
    <property type="entry name" value="ENDOGLUCANASE"/>
    <property type="match status" value="1"/>
</dbReference>
<evidence type="ECO:0000313" key="4">
    <source>
        <dbReference type="Proteomes" id="UP001145087"/>
    </source>
</evidence>
<dbReference type="Gene3D" id="3.20.20.80">
    <property type="entry name" value="Glycosidases"/>
    <property type="match status" value="1"/>
</dbReference>
<protein>
    <submittedName>
        <fullName evidence="3">Glycoside hydrolase family 140 protein</fullName>
    </submittedName>
</protein>
<evidence type="ECO:0000259" key="2">
    <source>
        <dbReference type="Pfam" id="PF13204"/>
    </source>
</evidence>
<dbReference type="SUPFAM" id="SSF51445">
    <property type="entry name" value="(Trans)glycosidases"/>
    <property type="match status" value="1"/>
</dbReference>
<name>A0A9X3F7J1_9BACT</name>
<evidence type="ECO:0000259" key="1">
    <source>
        <dbReference type="Pfam" id="PF12904"/>
    </source>
</evidence>
<keyword evidence="3" id="KW-0378">Hydrolase</keyword>
<feature type="domain" description="Apiosidase-like catalytic" evidence="2">
    <location>
        <begin position="35"/>
        <end position="367"/>
    </location>
</feature>
<feature type="domain" description="Putative collagen-binding" evidence="1">
    <location>
        <begin position="371"/>
        <end position="462"/>
    </location>
</feature>